<evidence type="ECO:0000313" key="1">
    <source>
        <dbReference type="EMBL" id="XDQ34350.1"/>
    </source>
</evidence>
<accession>A0AB39PTI2</accession>
<organism evidence="1">
    <name type="scientific">Streptomyces sp. R28</name>
    <dbReference type="NCBI Taxonomy" id="3238628"/>
    <lineage>
        <taxon>Bacteria</taxon>
        <taxon>Bacillati</taxon>
        <taxon>Actinomycetota</taxon>
        <taxon>Actinomycetes</taxon>
        <taxon>Kitasatosporales</taxon>
        <taxon>Streptomycetaceae</taxon>
        <taxon>Streptomyces</taxon>
    </lineage>
</organism>
<proteinExistence type="predicted"/>
<name>A0AB39PTI2_9ACTN</name>
<dbReference type="RefSeq" id="WP_369168946.1">
    <property type="nucleotide sequence ID" value="NZ_CP163439.1"/>
</dbReference>
<sequence>MERGHNILTAPQRPGEEKVAAFGTVFFLVRPHPRPDDLSLAVFAINDWATRFVRGQLKLDEGTFSDMVTKAGDLDAAGSAFRTTARGVWRHVLSRPYIYSSLPDDEKKSFVWDQLVTIWQVIGRLVRGGVPARVVFVDAAFAPQLAAAQAPFTGQGRRPRRAGDPGLLVRLRDILAPYFAQTDTAAYTARTDPADAELVKLLYRPLYEALCAIGVSPGSRTVD</sequence>
<dbReference type="AlphaFoldDB" id="A0AB39PTI2"/>
<dbReference type="EMBL" id="CP163439">
    <property type="protein sequence ID" value="XDQ34350.1"/>
    <property type="molecule type" value="Genomic_DNA"/>
</dbReference>
<gene>
    <name evidence="1" type="ORF">AB5J49_13925</name>
</gene>
<protein>
    <submittedName>
        <fullName evidence="1">Uncharacterized protein</fullName>
    </submittedName>
</protein>
<reference evidence="1" key="1">
    <citation type="submission" date="2024-07" db="EMBL/GenBank/DDBJ databases">
        <authorList>
            <person name="Yu S.T."/>
        </authorList>
    </citation>
    <scope>NUCLEOTIDE SEQUENCE</scope>
    <source>
        <strain evidence="1">R28</strain>
    </source>
</reference>